<feature type="transmembrane region" description="Helical" evidence="1">
    <location>
        <begin position="12"/>
        <end position="30"/>
    </location>
</feature>
<keyword evidence="1" id="KW-0812">Transmembrane</keyword>
<keyword evidence="1" id="KW-0472">Membrane</keyword>
<dbReference type="Proteomes" id="UP000799757">
    <property type="component" value="Unassembled WGS sequence"/>
</dbReference>
<organism evidence="2 3">
    <name type="scientific">Melanomma pulvis-pyrius CBS 109.77</name>
    <dbReference type="NCBI Taxonomy" id="1314802"/>
    <lineage>
        <taxon>Eukaryota</taxon>
        <taxon>Fungi</taxon>
        <taxon>Dikarya</taxon>
        <taxon>Ascomycota</taxon>
        <taxon>Pezizomycotina</taxon>
        <taxon>Dothideomycetes</taxon>
        <taxon>Pleosporomycetidae</taxon>
        <taxon>Pleosporales</taxon>
        <taxon>Melanommataceae</taxon>
        <taxon>Melanomma</taxon>
    </lineage>
</organism>
<evidence type="ECO:0000313" key="3">
    <source>
        <dbReference type="Proteomes" id="UP000799757"/>
    </source>
</evidence>
<protein>
    <submittedName>
        <fullName evidence="2">Uncharacterized protein</fullName>
    </submittedName>
</protein>
<reference evidence="2" key="1">
    <citation type="journal article" date="2020" name="Stud. Mycol.">
        <title>101 Dothideomycetes genomes: a test case for predicting lifestyles and emergence of pathogens.</title>
        <authorList>
            <person name="Haridas S."/>
            <person name="Albert R."/>
            <person name="Binder M."/>
            <person name="Bloem J."/>
            <person name="Labutti K."/>
            <person name="Salamov A."/>
            <person name="Andreopoulos B."/>
            <person name="Baker S."/>
            <person name="Barry K."/>
            <person name="Bills G."/>
            <person name="Bluhm B."/>
            <person name="Cannon C."/>
            <person name="Castanera R."/>
            <person name="Culley D."/>
            <person name="Daum C."/>
            <person name="Ezra D."/>
            <person name="Gonzalez J."/>
            <person name="Henrissat B."/>
            <person name="Kuo A."/>
            <person name="Liang C."/>
            <person name="Lipzen A."/>
            <person name="Lutzoni F."/>
            <person name="Magnuson J."/>
            <person name="Mondo S."/>
            <person name="Nolan M."/>
            <person name="Ohm R."/>
            <person name="Pangilinan J."/>
            <person name="Park H.-J."/>
            <person name="Ramirez L."/>
            <person name="Alfaro M."/>
            <person name="Sun H."/>
            <person name="Tritt A."/>
            <person name="Yoshinaga Y."/>
            <person name="Zwiers L.-H."/>
            <person name="Turgeon B."/>
            <person name="Goodwin S."/>
            <person name="Spatafora J."/>
            <person name="Crous P."/>
            <person name="Grigoriev I."/>
        </authorList>
    </citation>
    <scope>NUCLEOTIDE SEQUENCE</scope>
    <source>
        <strain evidence="2">CBS 109.77</strain>
    </source>
</reference>
<feature type="transmembrane region" description="Helical" evidence="1">
    <location>
        <begin position="36"/>
        <end position="56"/>
    </location>
</feature>
<gene>
    <name evidence="2" type="ORF">K505DRAFT_22202</name>
</gene>
<keyword evidence="1" id="KW-1133">Transmembrane helix</keyword>
<sequence>MFGWGHFRISLFIPFVSVLDSWISGVYSALPGLEHLRRWCFLWVSFFPIVSTLSFMDFSPFKRLCAGERTAGQQRHAGCYASSFSCCFLVAEAVHIYSPSVTFFNLSVLHHLGLSFRRHSIFF</sequence>
<proteinExistence type="predicted"/>
<keyword evidence="3" id="KW-1185">Reference proteome</keyword>
<dbReference type="EMBL" id="MU001879">
    <property type="protein sequence ID" value="KAF2794804.1"/>
    <property type="molecule type" value="Genomic_DNA"/>
</dbReference>
<accession>A0A6A6XFA3</accession>
<name>A0A6A6XFA3_9PLEO</name>
<evidence type="ECO:0000256" key="1">
    <source>
        <dbReference type="SAM" id="Phobius"/>
    </source>
</evidence>
<dbReference type="AlphaFoldDB" id="A0A6A6XFA3"/>
<evidence type="ECO:0000313" key="2">
    <source>
        <dbReference type="EMBL" id="KAF2794804.1"/>
    </source>
</evidence>